<sequence>MTDPVVGNPHYHHQGRISLQENSLSSQESSNCCDEHVQSNGNKKPESTHTQEPLSGKPYFTCILSKSNVQNQFQLVIPRSFYWALPDDVVPVVLSNGDKTWNLTYIGDRPLRRFDSGWKKFSVENHLKIGDACVFELMDEGTPLKFKVQILDGKIPLDTPEKGHTLEAPIVID</sequence>
<dbReference type="CDD" id="cd10017">
    <property type="entry name" value="B3_DNA"/>
    <property type="match status" value="1"/>
</dbReference>
<reference evidence="8" key="1">
    <citation type="submission" date="2015-07" db="EMBL/GenBank/DDBJ databases">
        <title>Transcriptome Assembly of Anthurium amnicola.</title>
        <authorList>
            <person name="Suzuki J."/>
        </authorList>
    </citation>
    <scope>NUCLEOTIDE SEQUENCE</scope>
</reference>
<evidence type="ECO:0000256" key="6">
    <source>
        <dbReference type="SAM" id="MobiDB-lite"/>
    </source>
</evidence>
<dbReference type="InterPro" id="IPR015300">
    <property type="entry name" value="DNA-bd_pseudobarrel_sf"/>
</dbReference>
<evidence type="ECO:0000256" key="3">
    <source>
        <dbReference type="ARBA" id="ARBA00023125"/>
    </source>
</evidence>
<dbReference type="GO" id="GO:0003677">
    <property type="term" value="F:DNA binding"/>
    <property type="evidence" value="ECO:0007669"/>
    <property type="project" value="UniProtKB-KW"/>
</dbReference>
<dbReference type="SMART" id="SM01019">
    <property type="entry name" value="B3"/>
    <property type="match status" value="1"/>
</dbReference>
<evidence type="ECO:0000259" key="7">
    <source>
        <dbReference type="PROSITE" id="PS50863"/>
    </source>
</evidence>
<evidence type="ECO:0000256" key="5">
    <source>
        <dbReference type="ARBA" id="ARBA00023242"/>
    </source>
</evidence>
<dbReference type="Gene3D" id="2.40.330.10">
    <property type="entry name" value="DNA-binding pseudobarrel domain"/>
    <property type="match status" value="1"/>
</dbReference>
<dbReference type="GO" id="GO:0005634">
    <property type="term" value="C:nucleus"/>
    <property type="evidence" value="ECO:0007669"/>
    <property type="project" value="UniProtKB-SubCell"/>
</dbReference>
<feature type="region of interest" description="Disordered" evidence="6">
    <location>
        <begin position="28"/>
        <end position="53"/>
    </location>
</feature>
<name>A0A1D1Z2E3_9ARAE</name>
<dbReference type="PANTHER" id="PTHR31391">
    <property type="entry name" value="B3 DOMAIN-CONTAINING PROTEIN OS11G0197600-RELATED"/>
    <property type="match status" value="1"/>
</dbReference>
<comment type="subcellular location">
    <subcellularLocation>
        <location evidence="1">Nucleus</location>
    </subcellularLocation>
</comment>
<dbReference type="PROSITE" id="PS50863">
    <property type="entry name" value="B3"/>
    <property type="match status" value="1"/>
</dbReference>
<keyword evidence="5" id="KW-0539">Nucleus</keyword>
<dbReference type="InterPro" id="IPR003340">
    <property type="entry name" value="B3_DNA-bd"/>
</dbReference>
<dbReference type="InterPro" id="IPR044837">
    <property type="entry name" value="REM16-like"/>
</dbReference>
<evidence type="ECO:0000256" key="1">
    <source>
        <dbReference type="ARBA" id="ARBA00004123"/>
    </source>
</evidence>
<organism evidence="8">
    <name type="scientific">Anthurium amnicola</name>
    <dbReference type="NCBI Taxonomy" id="1678845"/>
    <lineage>
        <taxon>Eukaryota</taxon>
        <taxon>Viridiplantae</taxon>
        <taxon>Streptophyta</taxon>
        <taxon>Embryophyta</taxon>
        <taxon>Tracheophyta</taxon>
        <taxon>Spermatophyta</taxon>
        <taxon>Magnoliopsida</taxon>
        <taxon>Liliopsida</taxon>
        <taxon>Araceae</taxon>
        <taxon>Pothoideae</taxon>
        <taxon>Potheae</taxon>
        <taxon>Anthurium</taxon>
    </lineage>
</organism>
<protein>
    <submittedName>
        <fullName evidence="8">B3 domain-containing protein Os04g0386900</fullName>
    </submittedName>
</protein>
<dbReference type="AlphaFoldDB" id="A0A1D1Z2E3"/>
<proteinExistence type="predicted"/>
<gene>
    <name evidence="8" type="primary">Os04g0386900</name>
    <name evidence="8" type="ORF">g.69098</name>
</gene>
<evidence type="ECO:0000256" key="4">
    <source>
        <dbReference type="ARBA" id="ARBA00023163"/>
    </source>
</evidence>
<dbReference type="EMBL" id="GDJX01006868">
    <property type="protein sequence ID" value="JAT61068.1"/>
    <property type="molecule type" value="Transcribed_RNA"/>
</dbReference>
<dbReference type="PANTHER" id="PTHR31391:SF64">
    <property type="entry name" value="B3 DOMAIN-CONTAINING PROTEIN OS06G0112300"/>
    <property type="match status" value="1"/>
</dbReference>
<keyword evidence="4" id="KW-0804">Transcription</keyword>
<keyword evidence="2" id="KW-0805">Transcription regulation</keyword>
<accession>A0A1D1Z2E3</accession>
<keyword evidence="3" id="KW-0238">DNA-binding</keyword>
<evidence type="ECO:0000256" key="2">
    <source>
        <dbReference type="ARBA" id="ARBA00023015"/>
    </source>
</evidence>
<evidence type="ECO:0000313" key="8">
    <source>
        <dbReference type="EMBL" id="JAT61068.1"/>
    </source>
</evidence>
<dbReference type="SUPFAM" id="SSF101936">
    <property type="entry name" value="DNA-binding pseudobarrel domain"/>
    <property type="match status" value="1"/>
</dbReference>
<dbReference type="Pfam" id="PF02362">
    <property type="entry name" value="B3"/>
    <property type="match status" value="1"/>
</dbReference>
<feature type="compositionally biased region" description="Basic and acidic residues" evidence="6">
    <location>
        <begin position="33"/>
        <end position="49"/>
    </location>
</feature>
<feature type="domain" description="TF-B3" evidence="7">
    <location>
        <begin position="60"/>
        <end position="154"/>
    </location>
</feature>